<protein>
    <recommendedName>
        <fullName evidence="1 7">4-diphosphocytidyl-2-C-methyl-D-erythritol kinase</fullName>
        <shortName evidence="7">CMK</shortName>
        <ecNumber evidence="7">2.7.1.148</ecNumber>
    </recommendedName>
    <alternativeName>
        <fullName evidence="7">4-(cytidine-5'-diphospho)-2-C-methyl-D-erythritol kinase</fullName>
    </alternativeName>
</protein>
<comment type="caution">
    <text evidence="7">Lacks conserved residue(s) required for the propagation of feature annotation.</text>
</comment>
<dbReference type="GO" id="GO:0019288">
    <property type="term" value="P:isopentenyl diphosphate biosynthetic process, methylerythritol 4-phosphate pathway"/>
    <property type="evidence" value="ECO:0007669"/>
    <property type="project" value="UniProtKB-UniRule"/>
</dbReference>
<dbReference type="PIRSF" id="PIRSF010376">
    <property type="entry name" value="IspE"/>
    <property type="match status" value="1"/>
</dbReference>
<keyword evidence="3 7" id="KW-0547">Nucleotide-binding</keyword>
<dbReference type="AlphaFoldDB" id="A0A1I1FVL6"/>
<dbReference type="STRING" id="1122252.SAMN05660443_1234"/>
<dbReference type="NCBIfam" id="TIGR00154">
    <property type="entry name" value="ispE"/>
    <property type="match status" value="1"/>
</dbReference>
<dbReference type="HAMAP" id="MF_00061">
    <property type="entry name" value="IspE"/>
    <property type="match status" value="1"/>
</dbReference>
<dbReference type="InterPro" id="IPR004424">
    <property type="entry name" value="IspE"/>
</dbReference>
<evidence type="ECO:0000313" key="10">
    <source>
        <dbReference type="Proteomes" id="UP000199058"/>
    </source>
</evidence>
<evidence type="ECO:0000259" key="8">
    <source>
        <dbReference type="Pfam" id="PF00288"/>
    </source>
</evidence>
<comment type="similarity">
    <text evidence="7">Belongs to the GHMP kinase family. IspE subfamily.</text>
</comment>
<comment type="pathway">
    <text evidence="7">Isoprenoid biosynthesis; isopentenyl diphosphate biosynthesis via DXP pathway; isopentenyl diphosphate from 1-deoxy-D-xylulose 5-phosphate: step 3/6.</text>
</comment>
<dbReference type="PANTHER" id="PTHR43527:SF2">
    <property type="entry name" value="4-DIPHOSPHOCYTIDYL-2-C-METHYL-D-ERYTHRITOL KINASE, CHLOROPLASTIC"/>
    <property type="match status" value="1"/>
</dbReference>
<comment type="catalytic activity">
    <reaction evidence="7">
        <text>4-CDP-2-C-methyl-D-erythritol + ATP = 4-CDP-2-C-methyl-D-erythritol 2-phosphate + ADP + H(+)</text>
        <dbReference type="Rhea" id="RHEA:18437"/>
        <dbReference type="ChEBI" id="CHEBI:15378"/>
        <dbReference type="ChEBI" id="CHEBI:30616"/>
        <dbReference type="ChEBI" id="CHEBI:57823"/>
        <dbReference type="ChEBI" id="CHEBI:57919"/>
        <dbReference type="ChEBI" id="CHEBI:456216"/>
        <dbReference type="EC" id="2.7.1.148"/>
    </reaction>
</comment>
<gene>
    <name evidence="7" type="primary">ispE</name>
    <name evidence="9" type="ORF">SAMN05660443_1234</name>
</gene>
<reference evidence="9 10" key="1">
    <citation type="submission" date="2016-10" db="EMBL/GenBank/DDBJ databases">
        <authorList>
            <person name="de Groot N.N."/>
        </authorList>
    </citation>
    <scope>NUCLEOTIDE SEQUENCE [LARGE SCALE GENOMIC DNA]</scope>
    <source>
        <strain evidence="9 10">DSM 18438</strain>
    </source>
</reference>
<dbReference type="InterPro" id="IPR036554">
    <property type="entry name" value="GHMP_kinase_C_sf"/>
</dbReference>
<keyword evidence="5 7" id="KW-0067">ATP-binding</keyword>
<dbReference type="UniPathway" id="UPA00056">
    <property type="reaction ID" value="UER00094"/>
</dbReference>
<evidence type="ECO:0000256" key="4">
    <source>
        <dbReference type="ARBA" id="ARBA00022777"/>
    </source>
</evidence>
<dbReference type="InterPro" id="IPR020568">
    <property type="entry name" value="Ribosomal_Su5_D2-typ_SF"/>
</dbReference>
<feature type="domain" description="GHMP kinase N-terminal" evidence="8">
    <location>
        <begin position="66"/>
        <end position="144"/>
    </location>
</feature>
<dbReference type="SUPFAM" id="SSF55060">
    <property type="entry name" value="GHMP Kinase, C-terminal domain"/>
    <property type="match status" value="1"/>
</dbReference>
<dbReference type="GO" id="GO:0016114">
    <property type="term" value="P:terpenoid biosynthetic process"/>
    <property type="evidence" value="ECO:0007669"/>
    <property type="project" value="UniProtKB-UniRule"/>
</dbReference>
<feature type="active site" evidence="7">
    <location>
        <position position="11"/>
    </location>
</feature>
<dbReference type="GO" id="GO:0050515">
    <property type="term" value="F:4-(cytidine 5'-diphospho)-2-C-methyl-D-erythritol kinase activity"/>
    <property type="evidence" value="ECO:0007669"/>
    <property type="project" value="UniProtKB-UniRule"/>
</dbReference>
<organism evidence="9 10">
    <name type="scientific">Marinospirillum celere</name>
    <dbReference type="NCBI Taxonomy" id="1122252"/>
    <lineage>
        <taxon>Bacteria</taxon>
        <taxon>Pseudomonadati</taxon>
        <taxon>Pseudomonadota</taxon>
        <taxon>Gammaproteobacteria</taxon>
        <taxon>Oceanospirillales</taxon>
        <taxon>Oceanospirillaceae</taxon>
        <taxon>Marinospirillum</taxon>
    </lineage>
</organism>
<dbReference type="InterPro" id="IPR006204">
    <property type="entry name" value="GHMP_kinase_N_dom"/>
</dbReference>
<evidence type="ECO:0000256" key="7">
    <source>
        <dbReference type="HAMAP-Rule" id="MF_00061"/>
    </source>
</evidence>
<dbReference type="EMBL" id="FOLH01000002">
    <property type="protein sequence ID" value="SFC03321.1"/>
    <property type="molecule type" value="Genomic_DNA"/>
</dbReference>
<evidence type="ECO:0000256" key="1">
    <source>
        <dbReference type="ARBA" id="ARBA00017473"/>
    </source>
</evidence>
<comment type="function">
    <text evidence="7">Catalyzes the phosphorylation of the position 2 hydroxy group of 4-diphosphocytidyl-2C-methyl-D-erythritol.</text>
</comment>
<proteinExistence type="inferred from homology"/>
<dbReference type="OrthoDB" id="9809438at2"/>
<dbReference type="InterPro" id="IPR014721">
    <property type="entry name" value="Ribsml_uS5_D2-typ_fold_subgr"/>
</dbReference>
<dbReference type="Proteomes" id="UP000199058">
    <property type="component" value="Unassembled WGS sequence"/>
</dbReference>
<dbReference type="Gene3D" id="3.30.70.890">
    <property type="entry name" value="GHMP kinase, C-terminal domain"/>
    <property type="match status" value="1"/>
</dbReference>
<keyword evidence="4 7" id="KW-0418">Kinase</keyword>
<evidence type="ECO:0000256" key="5">
    <source>
        <dbReference type="ARBA" id="ARBA00022840"/>
    </source>
</evidence>
<dbReference type="SUPFAM" id="SSF54211">
    <property type="entry name" value="Ribosomal protein S5 domain 2-like"/>
    <property type="match status" value="1"/>
</dbReference>
<sequence>MKTLTLPAPAKLNLMLHLVGRRADGYHLLQSVFQFLDLADELHFQRLDADQLELKTQLAQVKQEDNLIWKAVQLLAPLRPHPKLGVSIQLEKRLPMGGGLGAGSSDAATTLLALNQLWELNLSLDYLAELGLQLGADVPVFVRGQTAWAEGIGEQLEPLSVPAEHYLLIHPGCHCSTAELFQHPDLPRSTAKISKEQALDHLGSNDFTTLARRLYPALDSSFHWLEEQQLQPWLTGTGACVFAHLKEPAQGHELLQQLPESFGDQPLQGWVVKGCQLSPAHQALI</sequence>
<evidence type="ECO:0000256" key="3">
    <source>
        <dbReference type="ARBA" id="ARBA00022741"/>
    </source>
</evidence>
<dbReference type="GO" id="GO:0005524">
    <property type="term" value="F:ATP binding"/>
    <property type="evidence" value="ECO:0007669"/>
    <property type="project" value="UniProtKB-UniRule"/>
</dbReference>
<evidence type="ECO:0000256" key="2">
    <source>
        <dbReference type="ARBA" id="ARBA00022679"/>
    </source>
</evidence>
<feature type="active site" evidence="7">
    <location>
        <position position="137"/>
    </location>
</feature>
<name>A0A1I1FVL6_9GAMM</name>
<evidence type="ECO:0000256" key="6">
    <source>
        <dbReference type="ARBA" id="ARBA00023229"/>
    </source>
</evidence>
<dbReference type="Gene3D" id="3.30.230.10">
    <property type="match status" value="1"/>
</dbReference>
<dbReference type="Pfam" id="PF00288">
    <property type="entry name" value="GHMP_kinases_N"/>
    <property type="match status" value="1"/>
</dbReference>
<dbReference type="PANTHER" id="PTHR43527">
    <property type="entry name" value="4-DIPHOSPHOCYTIDYL-2-C-METHYL-D-ERYTHRITOL KINASE, CHLOROPLASTIC"/>
    <property type="match status" value="1"/>
</dbReference>
<evidence type="ECO:0000313" key="9">
    <source>
        <dbReference type="EMBL" id="SFC03321.1"/>
    </source>
</evidence>
<dbReference type="RefSeq" id="WP_091960714.1">
    <property type="nucleotide sequence ID" value="NZ_FOLH01000002.1"/>
</dbReference>
<keyword evidence="2 7" id="KW-0808">Transferase</keyword>
<dbReference type="EC" id="2.7.1.148" evidence="7"/>
<accession>A0A1I1FVL6</accession>
<keyword evidence="10" id="KW-1185">Reference proteome</keyword>
<keyword evidence="6 7" id="KW-0414">Isoprene biosynthesis</keyword>